<dbReference type="AlphaFoldDB" id="A0A9N8DI12"/>
<protein>
    <submittedName>
        <fullName evidence="10">Methylenetetrahydrofolate reductase</fullName>
    </submittedName>
</protein>
<feature type="region of interest" description="Disordered" evidence="8">
    <location>
        <begin position="364"/>
        <end position="402"/>
    </location>
</feature>
<dbReference type="GO" id="GO:0004489">
    <property type="term" value="F:methylenetetrahydrofolate reductase [NAD(P)H] activity"/>
    <property type="evidence" value="ECO:0007669"/>
    <property type="project" value="InterPro"/>
</dbReference>
<sequence>MTRIIDKILSRRSQKAYKTISEGEDSNNSMDVSDGSNNQFSFKPNYYYSFEFFPPKTEAGLDNLMTRIDRMTRRLEPLFVDVTWGSAGSTSARTLAVASFAQRYCGVDVLCHLTTTGMTRQQLLQALEQAKSCGIRNILALRGDPPKGKRSWKPGDVSGGDCDRASDLVKLIKEEYGDWFGIAVAGHPEGHPSSNNLEEELEHLQEKVNAGAEFIITQFFYDVQLFLQFVRRCRAKGITCPILPGIMPIQSYSSFVRMTRYCGISVPPHVMEQLEPVKEDDEAVKEIGCKIAADMCQEILTASIETDEYGIDGLHFYTLNLERSVTRILLRMGAIDLIQPTQVAADIDDASALQQLTQGVNQAGNNKASPTAANNNHDTIRSSAGRPLPWRPSAMDQRSKEEVRPINWANRPKSYVRRTEDWDEFPNGRWGDATSPAFGELSDLAHFYSFSLGSDDERRAMLGHNPTSEQDVYDVFAKYVEGKLPHIPWCENPLQPESFLIQPQLAKLNRAGFLTINSQPAVDGVESTNPTFGWGGEGGYVYQKAYCECFCSPDNMQRLVQMVRANKAMNLYAIRSNGSSEMVQEGVEVGGVTALTWGVFPNREILQPTIFDPSTFQVWAEEAFSLWTTMWLNLYDFDTESFSLIETIRDTYYLVAIIDNNFLAKNNDGEAGALFSAMFRVGEEIST</sequence>
<dbReference type="GO" id="GO:0035999">
    <property type="term" value="P:tetrahydrofolate interconversion"/>
    <property type="evidence" value="ECO:0007669"/>
    <property type="project" value="TreeGrafter"/>
</dbReference>
<name>A0A9N8DI12_9STRA</name>
<dbReference type="GO" id="GO:0005829">
    <property type="term" value="C:cytosol"/>
    <property type="evidence" value="ECO:0007669"/>
    <property type="project" value="TreeGrafter"/>
</dbReference>
<comment type="cofactor">
    <cofactor evidence="1">
        <name>FAD</name>
        <dbReference type="ChEBI" id="CHEBI:57692"/>
    </cofactor>
</comment>
<evidence type="ECO:0000256" key="5">
    <source>
        <dbReference type="ARBA" id="ARBA00022827"/>
    </source>
</evidence>
<gene>
    <name evidence="10" type="ORF">SEMRO_156_G070760.1</name>
</gene>
<dbReference type="GO" id="GO:0071949">
    <property type="term" value="F:FAD binding"/>
    <property type="evidence" value="ECO:0007669"/>
    <property type="project" value="TreeGrafter"/>
</dbReference>
<dbReference type="Gene3D" id="3.20.20.220">
    <property type="match status" value="1"/>
</dbReference>
<evidence type="ECO:0000313" key="11">
    <source>
        <dbReference type="Proteomes" id="UP001153069"/>
    </source>
</evidence>
<dbReference type="InterPro" id="IPR004621">
    <property type="entry name" value="Fadh2_euk"/>
</dbReference>
<keyword evidence="7" id="KW-0560">Oxidoreductase</keyword>
<dbReference type="InterPro" id="IPR053806">
    <property type="entry name" value="MTHFR_C"/>
</dbReference>
<evidence type="ECO:0000256" key="3">
    <source>
        <dbReference type="ARBA" id="ARBA00006743"/>
    </source>
</evidence>
<comment type="pathway">
    <text evidence="2">One-carbon metabolism; tetrahydrofolate interconversion.</text>
</comment>
<evidence type="ECO:0000256" key="2">
    <source>
        <dbReference type="ARBA" id="ARBA00004777"/>
    </source>
</evidence>
<evidence type="ECO:0000256" key="8">
    <source>
        <dbReference type="SAM" id="MobiDB-lite"/>
    </source>
</evidence>
<dbReference type="PANTHER" id="PTHR45754">
    <property type="entry name" value="METHYLENETETRAHYDROFOLATE REDUCTASE"/>
    <property type="match status" value="1"/>
</dbReference>
<feature type="compositionally biased region" description="Polar residues" evidence="8">
    <location>
        <begin position="364"/>
        <end position="377"/>
    </location>
</feature>
<feature type="domain" description="MTHFR SAM-binding regulatory" evidence="9">
    <location>
        <begin position="386"/>
        <end position="666"/>
    </location>
</feature>
<evidence type="ECO:0000256" key="4">
    <source>
        <dbReference type="ARBA" id="ARBA00022630"/>
    </source>
</evidence>
<comment type="caution">
    <text evidence="10">The sequence shown here is derived from an EMBL/GenBank/DDBJ whole genome shotgun (WGS) entry which is preliminary data.</text>
</comment>
<dbReference type="OrthoDB" id="16284at2759"/>
<dbReference type="InterPro" id="IPR029041">
    <property type="entry name" value="FAD-linked_oxidoreductase-like"/>
</dbReference>
<evidence type="ECO:0000256" key="1">
    <source>
        <dbReference type="ARBA" id="ARBA00001974"/>
    </source>
</evidence>
<organism evidence="10 11">
    <name type="scientific">Seminavis robusta</name>
    <dbReference type="NCBI Taxonomy" id="568900"/>
    <lineage>
        <taxon>Eukaryota</taxon>
        <taxon>Sar</taxon>
        <taxon>Stramenopiles</taxon>
        <taxon>Ochrophyta</taxon>
        <taxon>Bacillariophyta</taxon>
        <taxon>Bacillariophyceae</taxon>
        <taxon>Bacillariophycidae</taxon>
        <taxon>Naviculales</taxon>
        <taxon>Naviculaceae</taxon>
        <taxon>Seminavis</taxon>
    </lineage>
</organism>
<accession>A0A9N8DI12</accession>
<comment type="similarity">
    <text evidence="3">Belongs to the methylenetetrahydrofolate reductase family.</text>
</comment>
<evidence type="ECO:0000259" key="9">
    <source>
        <dbReference type="Pfam" id="PF21895"/>
    </source>
</evidence>
<keyword evidence="6" id="KW-0521">NADP</keyword>
<keyword evidence="11" id="KW-1185">Reference proteome</keyword>
<keyword evidence="5" id="KW-0274">FAD</keyword>
<dbReference type="FunFam" id="3.20.20.220:FF:000002">
    <property type="entry name" value="Methylenetetrahydrofolate reductase"/>
    <property type="match status" value="1"/>
</dbReference>
<dbReference type="GO" id="GO:0009086">
    <property type="term" value="P:methionine biosynthetic process"/>
    <property type="evidence" value="ECO:0007669"/>
    <property type="project" value="TreeGrafter"/>
</dbReference>
<dbReference type="Pfam" id="PF21895">
    <property type="entry name" value="MTHFR_C"/>
    <property type="match status" value="1"/>
</dbReference>
<dbReference type="PANTHER" id="PTHR45754:SF3">
    <property type="entry name" value="METHYLENETETRAHYDROFOLATE REDUCTASE (NADPH)"/>
    <property type="match status" value="1"/>
</dbReference>
<dbReference type="Proteomes" id="UP001153069">
    <property type="component" value="Unassembled WGS sequence"/>
</dbReference>
<dbReference type="SUPFAM" id="SSF51730">
    <property type="entry name" value="FAD-linked oxidoreductase"/>
    <property type="match status" value="1"/>
</dbReference>
<keyword evidence="4" id="KW-0285">Flavoprotein</keyword>
<dbReference type="Pfam" id="PF02219">
    <property type="entry name" value="MTHFR"/>
    <property type="match status" value="1"/>
</dbReference>
<dbReference type="CDD" id="cd00537">
    <property type="entry name" value="MTHFR"/>
    <property type="match status" value="1"/>
</dbReference>
<dbReference type="InterPro" id="IPR003171">
    <property type="entry name" value="Mehydrof_redctse-like"/>
</dbReference>
<proteinExistence type="inferred from homology"/>
<evidence type="ECO:0000256" key="7">
    <source>
        <dbReference type="ARBA" id="ARBA00023002"/>
    </source>
</evidence>
<dbReference type="EMBL" id="CAICTM010000155">
    <property type="protein sequence ID" value="CAB9503107.1"/>
    <property type="molecule type" value="Genomic_DNA"/>
</dbReference>
<evidence type="ECO:0000256" key="6">
    <source>
        <dbReference type="ARBA" id="ARBA00022857"/>
    </source>
</evidence>
<dbReference type="NCBIfam" id="TIGR00677">
    <property type="entry name" value="fadh2_euk"/>
    <property type="match status" value="1"/>
</dbReference>
<reference evidence="10" key="1">
    <citation type="submission" date="2020-06" db="EMBL/GenBank/DDBJ databases">
        <authorList>
            <consortium name="Plant Systems Biology data submission"/>
        </authorList>
    </citation>
    <scope>NUCLEOTIDE SEQUENCE</scope>
    <source>
        <strain evidence="10">D6</strain>
    </source>
</reference>
<evidence type="ECO:0000313" key="10">
    <source>
        <dbReference type="EMBL" id="CAB9503107.1"/>
    </source>
</evidence>